<evidence type="ECO:0000256" key="1">
    <source>
        <dbReference type="SAM" id="MobiDB-lite"/>
    </source>
</evidence>
<evidence type="ECO:0000313" key="2">
    <source>
        <dbReference type="EMBL" id="PTD09954.1"/>
    </source>
</evidence>
<name>A0A2T4H2D5_FUSCU</name>
<protein>
    <submittedName>
        <fullName evidence="2">Uncharacterized protein</fullName>
    </submittedName>
</protein>
<evidence type="ECO:0000313" key="3">
    <source>
        <dbReference type="Proteomes" id="UP000241587"/>
    </source>
</evidence>
<comment type="caution">
    <text evidence="2">The sequence shown here is derived from an EMBL/GenBank/DDBJ whole genome shotgun (WGS) entry which is preliminary data.</text>
</comment>
<proteinExistence type="predicted"/>
<dbReference type="EMBL" id="PVEM01000003">
    <property type="protein sequence ID" value="PTD09954.1"/>
    <property type="molecule type" value="Genomic_DNA"/>
</dbReference>
<dbReference type="Proteomes" id="UP000241587">
    <property type="component" value="Unassembled WGS sequence"/>
</dbReference>
<accession>A0A2T4H2D5</accession>
<feature type="region of interest" description="Disordered" evidence="1">
    <location>
        <begin position="1"/>
        <end position="27"/>
    </location>
</feature>
<gene>
    <name evidence="2" type="ORF">FCULG_00008722</name>
</gene>
<organism evidence="2 3">
    <name type="scientific">Fusarium culmorum</name>
    <dbReference type="NCBI Taxonomy" id="5516"/>
    <lineage>
        <taxon>Eukaryota</taxon>
        <taxon>Fungi</taxon>
        <taxon>Dikarya</taxon>
        <taxon>Ascomycota</taxon>
        <taxon>Pezizomycotina</taxon>
        <taxon>Sordariomycetes</taxon>
        <taxon>Hypocreomycetidae</taxon>
        <taxon>Hypocreales</taxon>
        <taxon>Nectriaceae</taxon>
        <taxon>Fusarium</taxon>
    </lineage>
</organism>
<reference evidence="2 3" key="1">
    <citation type="submission" date="2018-02" db="EMBL/GenBank/DDBJ databases">
        <title>Fusarium culmorum secondary metabolites in fungal-bacterial-plant interactions.</title>
        <authorList>
            <person name="Schmidt R."/>
        </authorList>
    </citation>
    <scope>NUCLEOTIDE SEQUENCE [LARGE SCALE GENOMIC DNA]</scope>
    <source>
        <strain evidence="2 3">PV</strain>
    </source>
</reference>
<keyword evidence="3" id="KW-1185">Reference proteome</keyword>
<dbReference type="AlphaFoldDB" id="A0A2T4H2D5"/>
<feature type="compositionally biased region" description="Basic and acidic residues" evidence="1">
    <location>
        <begin position="17"/>
        <end position="27"/>
    </location>
</feature>
<sequence>MRSSPTGPYGVIPASTKRLDNQRGRGEVGLDDGPLSLALAWVVNALSFLELPGCQGESQNNRCN</sequence>